<sequence length="144" mass="16678">MKKIHNLTFLEAKEEISYSDINGLAESVGWGNHFYPSEEQWKATLASSSYIAYVKALDQLICFGRILEDGQMCMFYDICVHPDYQRQYIGSSLMKHLISKIKDKSLVSIGLFVWQGNSKATEFYRKFGFETSTAMELKKYMRNV</sequence>
<dbReference type="SUPFAM" id="SSF55729">
    <property type="entry name" value="Acyl-CoA N-acyltransferases (Nat)"/>
    <property type="match status" value="1"/>
</dbReference>
<dbReference type="Proteomes" id="UP000054736">
    <property type="component" value="Unassembled WGS sequence"/>
</dbReference>
<dbReference type="InterPro" id="IPR016181">
    <property type="entry name" value="Acyl_CoA_acyltransferase"/>
</dbReference>
<dbReference type="PROSITE" id="PS51186">
    <property type="entry name" value="GNAT"/>
    <property type="match status" value="1"/>
</dbReference>
<evidence type="ECO:0000313" key="5">
    <source>
        <dbReference type="Proteomes" id="UP000054736"/>
    </source>
</evidence>
<dbReference type="EMBL" id="LNXY01000003">
    <property type="protein sequence ID" value="KTC93153.1"/>
    <property type="molecule type" value="Genomic_DNA"/>
</dbReference>
<evidence type="ECO:0000259" key="3">
    <source>
        <dbReference type="PROSITE" id="PS51186"/>
    </source>
</evidence>
<name>A0A0W0TC39_9GAMM</name>
<evidence type="ECO:0000313" key="4">
    <source>
        <dbReference type="EMBL" id="KTC93153.1"/>
    </source>
</evidence>
<dbReference type="InterPro" id="IPR045039">
    <property type="entry name" value="NSI-like"/>
</dbReference>
<accession>A0A0W0TC39</accession>
<dbReference type="CDD" id="cd04301">
    <property type="entry name" value="NAT_SF"/>
    <property type="match status" value="1"/>
</dbReference>
<dbReference type="InterPro" id="IPR000182">
    <property type="entry name" value="GNAT_dom"/>
</dbReference>
<feature type="domain" description="N-acetyltransferase" evidence="3">
    <location>
        <begin position="7"/>
        <end position="144"/>
    </location>
</feature>
<dbReference type="OrthoDB" id="9775804at2"/>
<dbReference type="AlphaFoldDB" id="A0A0W0TC39"/>
<evidence type="ECO:0000256" key="2">
    <source>
        <dbReference type="ARBA" id="ARBA00023315"/>
    </source>
</evidence>
<dbReference type="GO" id="GO:0008080">
    <property type="term" value="F:N-acetyltransferase activity"/>
    <property type="evidence" value="ECO:0007669"/>
    <property type="project" value="InterPro"/>
</dbReference>
<comment type="caution">
    <text evidence="4">The sequence shown here is derived from an EMBL/GenBank/DDBJ whole genome shotgun (WGS) entry which is preliminary data.</text>
</comment>
<gene>
    <name evidence="4" type="ORF">Ldro_0524</name>
</gene>
<keyword evidence="1 4" id="KW-0808">Transferase</keyword>
<reference evidence="4 5" key="1">
    <citation type="submission" date="2015-11" db="EMBL/GenBank/DDBJ databases">
        <title>Genomic analysis of 38 Legionella species identifies large and diverse effector repertoires.</title>
        <authorList>
            <person name="Burstein D."/>
            <person name="Amaro F."/>
            <person name="Zusman T."/>
            <person name="Lifshitz Z."/>
            <person name="Cohen O."/>
            <person name="Gilbert J.A."/>
            <person name="Pupko T."/>
            <person name="Shuman H.A."/>
            <person name="Segal G."/>
        </authorList>
    </citation>
    <scope>NUCLEOTIDE SEQUENCE [LARGE SCALE GENOMIC DNA]</scope>
    <source>
        <strain evidence="4 5">ATCC 700990</strain>
    </source>
</reference>
<organism evidence="4 5">
    <name type="scientific">Legionella drozanskii LLAP-1</name>
    <dbReference type="NCBI Taxonomy" id="1212489"/>
    <lineage>
        <taxon>Bacteria</taxon>
        <taxon>Pseudomonadati</taxon>
        <taxon>Pseudomonadota</taxon>
        <taxon>Gammaproteobacteria</taxon>
        <taxon>Legionellales</taxon>
        <taxon>Legionellaceae</taxon>
        <taxon>Legionella</taxon>
    </lineage>
</organism>
<dbReference type="PANTHER" id="PTHR43626">
    <property type="entry name" value="ACYL-COA N-ACYLTRANSFERASE"/>
    <property type="match status" value="1"/>
</dbReference>
<dbReference type="GO" id="GO:0005737">
    <property type="term" value="C:cytoplasm"/>
    <property type="evidence" value="ECO:0007669"/>
    <property type="project" value="TreeGrafter"/>
</dbReference>
<dbReference type="PATRIC" id="fig|1212489.4.peg.542"/>
<dbReference type="Gene3D" id="3.40.630.30">
    <property type="match status" value="1"/>
</dbReference>
<dbReference type="Pfam" id="PF00583">
    <property type="entry name" value="Acetyltransf_1"/>
    <property type="match status" value="1"/>
</dbReference>
<evidence type="ECO:0000256" key="1">
    <source>
        <dbReference type="ARBA" id="ARBA00022679"/>
    </source>
</evidence>
<keyword evidence="5" id="KW-1185">Reference proteome</keyword>
<dbReference type="PANTHER" id="PTHR43626:SF4">
    <property type="entry name" value="GCN5-RELATED N-ACETYLTRANSFERASE 2, CHLOROPLASTIC"/>
    <property type="match status" value="1"/>
</dbReference>
<proteinExistence type="predicted"/>
<keyword evidence="2" id="KW-0012">Acyltransferase</keyword>
<dbReference type="RefSeq" id="WP_058494874.1">
    <property type="nucleotide sequence ID" value="NZ_CAAAIU010000003.1"/>
</dbReference>
<protein>
    <submittedName>
        <fullName evidence="4">GNAT family acetyltransferase</fullName>
    </submittedName>
</protein>